<dbReference type="EMBL" id="AGUE01000288">
    <property type="protein sequence ID" value="EHK96048.1"/>
    <property type="molecule type" value="Genomic_DNA"/>
</dbReference>
<comment type="caution">
    <text evidence="2">The sequence shown here is derived from an EMBL/GenBank/DDBJ whole genome shotgun (WGS) entry which is preliminary data.</text>
</comment>
<dbReference type="Proteomes" id="UP000005446">
    <property type="component" value="Unassembled WGS sequence"/>
</dbReference>
<protein>
    <submittedName>
        <fullName evidence="2">Uncharacterized protein</fullName>
    </submittedName>
</protein>
<evidence type="ECO:0000313" key="3">
    <source>
        <dbReference type="Proteomes" id="UP000005446"/>
    </source>
</evidence>
<accession>H0EZJ5</accession>
<keyword evidence="1" id="KW-0732">Signal</keyword>
<gene>
    <name evidence="2" type="ORF">M7I_8267</name>
</gene>
<dbReference type="HOGENOM" id="CLU_2498076_0_0_1"/>
<dbReference type="AlphaFoldDB" id="H0EZJ5"/>
<name>H0EZJ5_GLAL7</name>
<organism evidence="2 3">
    <name type="scientific">Glarea lozoyensis (strain ATCC 74030 / MF5533)</name>
    <dbReference type="NCBI Taxonomy" id="1104152"/>
    <lineage>
        <taxon>Eukaryota</taxon>
        <taxon>Fungi</taxon>
        <taxon>Dikarya</taxon>
        <taxon>Ascomycota</taxon>
        <taxon>Pezizomycotina</taxon>
        <taxon>Leotiomycetes</taxon>
        <taxon>Helotiales</taxon>
        <taxon>Helotiaceae</taxon>
        <taxon>Glarea</taxon>
    </lineage>
</organism>
<sequence length="86" mass="9331">MHFPTLLTLLPALPLAFASTLPTLSPRQAAPVACLPGSTYCGWYLQENLFWNIVQRNALFTCQPGGTIVVEKSVCRVCEGPQAHCA</sequence>
<evidence type="ECO:0000313" key="2">
    <source>
        <dbReference type="EMBL" id="EHK96048.1"/>
    </source>
</evidence>
<keyword evidence="3" id="KW-1185">Reference proteome</keyword>
<proteinExistence type="predicted"/>
<reference evidence="2 3" key="1">
    <citation type="journal article" date="2012" name="Eukaryot. Cell">
        <title>Genome sequence of the fungus Glarea lozoyensis: the first genome sequence of a species from the Helotiaceae family.</title>
        <authorList>
            <person name="Youssar L."/>
            <person name="Gruening B.A."/>
            <person name="Erxleben A."/>
            <person name="Guenther S."/>
            <person name="Huettel W."/>
        </authorList>
    </citation>
    <scope>NUCLEOTIDE SEQUENCE [LARGE SCALE GENOMIC DNA]</scope>
    <source>
        <strain evidence="3">ATCC 74030 / MF5533</strain>
    </source>
</reference>
<evidence type="ECO:0000256" key="1">
    <source>
        <dbReference type="SAM" id="SignalP"/>
    </source>
</evidence>
<feature type="signal peptide" evidence="1">
    <location>
        <begin position="1"/>
        <end position="18"/>
    </location>
</feature>
<feature type="chain" id="PRO_5003532920" evidence="1">
    <location>
        <begin position="19"/>
        <end position="86"/>
    </location>
</feature>
<dbReference type="InParanoid" id="H0EZJ5"/>